<organism evidence="3 4">
    <name type="scientific">Candidatus Xianfuyuplasma coldseepsis</name>
    <dbReference type="NCBI Taxonomy" id="2782163"/>
    <lineage>
        <taxon>Bacteria</taxon>
        <taxon>Bacillati</taxon>
        <taxon>Mycoplasmatota</taxon>
        <taxon>Mollicutes</taxon>
        <taxon>Candidatus Izemoplasmatales</taxon>
        <taxon>Candidatus Izemoplasmataceae</taxon>
        <taxon>Candidatus Xianfuyuplasma</taxon>
    </lineage>
</organism>
<dbReference type="GO" id="GO:0051920">
    <property type="term" value="F:peroxiredoxin activity"/>
    <property type="evidence" value="ECO:0007669"/>
    <property type="project" value="InterPro"/>
</dbReference>
<dbReference type="AlphaFoldDB" id="A0A7L7KRP0"/>
<keyword evidence="4" id="KW-1185">Reference proteome</keyword>
<dbReference type="RefSeq" id="WP_258876848.1">
    <property type="nucleotide sequence ID" value="NZ_CP048914.1"/>
</dbReference>
<evidence type="ECO:0000256" key="1">
    <source>
        <dbReference type="SAM" id="Phobius"/>
    </source>
</evidence>
<accession>A0A7L7KRP0</accession>
<proteinExistence type="predicted"/>
<dbReference type="InterPro" id="IPR004675">
    <property type="entry name" value="AhpD_core"/>
</dbReference>
<dbReference type="Pfam" id="PF02627">
    <property type="entry name" value="CMD"/>
    <property type="match status" value="1"/>
</dbReference>
<evidence type="ECO:0000259" key="2">
    <source>
        <dbReference type="Pfam" id="PF02627"/>
    </source>
</evidence>
<name>A0A7L7KRP0_9MOLU</name>
<evidence type="ECO:0000313" key="4">
    <source>
        <dbReference type="Proteomes" id="UP000514720"/>
    </source>
</evidence>
<keyword evidence="1" id="KW-0472">Membrane</keyword>
<dbReference type="SUPFAM" id="SSF69118">
    <property type="entry name" value="AhpD-like"/>
    <property type="match status" value="1"/>
</dbReference>
<protein>
    <recommendedName>
        <fullName evidence="2">Carboxymuconolactone decarboxylase-like domain-containing protein</fullName>
    </recommendedName>
</protein>
<dbReference type="Proteomes" id="UP000514720">
    <property type="component" value="Chromosome"/>
</dbReference>
<dbReference type="NCBIfam" id="TIGR00778">
    <property type="entry name" value="ahpD_dom"/>
    <property type="match status" value="1"/>
</dbReference>
<sequence length="202" mass="23306">MTHQSRVFSIKEQLQNIVCASKSFVLLRSKRRTGLMNKKLKERIMLAVTEVNGCQMCSFVHTKIALQSGMTKEQIQEILNGDTSNIPVEDAVAVLFGQHFADQKEDPTDDAIYRLVDEYGFEKAELIVAVCNMITMTNGMGISMDHLWRRIRFKSVAQSRFLYELFNPLLTMFLFPVFSLFHFMKTLYKKASLLPNKYDLTM</sequence>
<evidence type="ECO:0000313" key="3">
    <source>
        <dbReference type="EMBL" id="QMS85079.1"/>
    </source>
</evidence>
<keyword evidence="1" id="KW-0812">Transmembrane</keyword>
<dbReference type="InterPro" id="IPR029032">
    <property type="entry name" value="AhpD-like"/>
</dbReference>
<keyword evidence="1" id="KW-1133">Transmembrane helix</keyword>
<gene>
    <name evidence="3" type="ORF">G4Z02_04760</name>
</gene>
<dbReference type="EMBL" id="CP048914">
    <property type="protein sequence ID" value="QMS85079.1"/>
    <property type="molecule type" value="Genomic_DNA"/>
</dbReference>
<reference evidence="3 4" key="1">
    <citation type="submission" date="2020-02" db="EMBL/GenBank/DDBJ databases">
        <authorList>
            <person name="Zheng R.K."/>
            <person name="Sun C.M."/>
        </authorList>
    </citation>
    <scope>NUCLEOTIDE SEQUENCE [LARGE SCALE GENOMIC DNA]</scope>
    <source>
        <strain evidence="4">zrk13</strain>
    </source>
</reference>
<dbReference type="InterPro" id="IPR003779">
    <property type="entry name" value="CMD-like"/>
</dbReference>
<dbReference type="KEGG" id="xcl:G4Z02_04760"/>
<feature type="domain" description="Carboxymuconolactone decarboxylase-like" evidence="2">
    <location>
        <begin position="36"/>
        <end position="81"/>
    </location>
</feature>
<feature type="transmembrane region" description="Helical" evidence="1">
    <location>
        <begin position="161"/>
        <end position="184"/>
    </location>
</feature>
<dbReference type="Gene3D" id="1.20.1290.10">
    <property type="entry name" value="AhpD-like"/>
    <property type="match status" value="1"/>
</dbReference>